<reference evidence="1" key="1">
    <citation type="submission" date="2007-07" db="EMBL/GenBank/DDBJ databases">
        <title>PCAP assembly of the Caenorhabditis remanei genome.</title>
        <authorList>
            <consortium name="The Caenorhabditis remanei Sequencing Consortium"/>
            <person name="Wilson R.K."/>
        </authorList>
    </citation>
    <scope>NUCLEOTIDE SEQUENCE [LARGE SCALE GENOMIC DNA]</scope>
    <source>
        <strain evidence="1">PB4641</strain>
    </source>
</reference>
<accession>E3N0R7</accession>
<evidence type="ECO:0000313" key="1">
    <source>
        <dbReference type="EMBL" id="EFP13517.1"/>
    </source>
</evidence>
<sequence length="78" mass="9345">MEHFSMNVRENVNEDNLLNGLDAVPFLEERTFHYSKEIDFPFETFSSGYDIKRMDGKKATITFVNSYPIRRIDFYIWP</sequence>
<name>E3N0R7_CAERE</name>
<dbReference type="HOGENOM" id="CLU_168488_0_0_1"/>
<protein>
    <submittedName>
        <fullName evidence="1">Uncharacterized protein</fullName>
    </submittedName>
</protein>
<dbReference type="EMBL" id="DS268506">
    <property type="protein sequence ID" value="EFP13517.1"/>
    <property type="molecule type" value="Genomic_DNA"/>
</dbReference>
<gene>
    <name evidence="1" type="ORF">CRE_10533</name>
</gene>
<dbReference type="AlphaFoldDB" id="E3N0R7"/>
<keyword evidence="2" id="KW-1185">Reference proteome</keyword>
<dbReference type="InParanoid" id="E3N0R7"/>
<evidence type="ECO:0000313" key="2">
    <source>
        <dbReference type="Proteomes" id="UP000008281"/>
    </source>
</evidence>
<dbReference type="Proteomes" id="UP000008281">
    <property type="component" value="Unassembled WGS sequence"/>
</dbReference>
<organism evidence="2">
    <name type="scientific">Caenorhabditis remanei</name>
    <name type="common">Caenorhabditis vulgaris</name>
    <dbReference type="NCBI Taxonomy" id="31234"/>
    <lineage>
        <taxon>Eukaryota</taxon>
        <taxon>Metazoa</taxon>
        <taxon>Ecdysozoa</taxon>
        <taxon>Nematoda</taxon>
        <taxon>Chromadorea</taxon>
        <taxon>Rhabditida</taxon>
        <taxon>Rhabditina</taxon>
        <taxon>Rhabditomorpha</taxon>
        <taxon>Rhabditoidea</taxon>
        <taxon>Rhabditidae</taxon>
        <taxon>Peloderinae</taxon>
        <taxon>Caenorhabditis</taxon>
    </lineage>
</organism>
<proteinExistence type="predicted"/>